<gene>
    <name evidence="8" type="primary">FZD8</name>
    <name evidence="8" type="ORF">BLAG_LOCUS14520</name>
</gene>
<keyword evidence="1" id="KW-0217">Developmental protein</keyword>
<dbReference type="SMART" id="SM00063">
    <property type="entry name" value="FRI"/>
    <property type="match status" value="2"/>
</dbReference>
<dbReference type="InterPro" id="IPR007110">
    <property type="entry name" value="Ig-like_dom"/>
</dbReference>
<dbReference type="GO" id="GO:0042813">
    <property type="term" value="F:Wnt receptor activity"/>
    <property type="evidence" value="ECO:0007669"/>
    <property type="project" value="TreeGrafter"/>
</dbReference>
<dbReference type="SMART" id="SM00408">
    <property type="entry name" value="IGc2"/>
    <property type="match status" value="2"/>
</dbReference>
<proteinExistence type="predicted"/>
<evidence type="ECO:0000256" key="2">
    <source>
        <dbReference type="ARBA" id="ARBA00023157"/>
    </source>
</evidence>
<dbReference type="Proteomes" id="UP000838412">
    <property type="component" value="Chromosome 2"/>
</dbReference>
<dbReference type="InterPro" id="IPR036790">
    <property type="entry name" value="Frizzled_dom_sf"/>
</dbReference>
<dbReference type="PANTHER" id="PTHR11309">
    <property type="entry name" value="FRIZZLED"/>
    <property type="match status" value="1"/>
</dbReference>
<dbReference type="PROSITE" id="PS51252">
    <property type="entry name" value="ANTISTASIN"/>
    <property type="match status" value="1"/>
</dbReference>
<evidence type="ECO:0000256" key="4">
    <source>
        <dbReference type="SAM" id="MobiDB-lite"/>
    </source>
</evidence>
<dbReference type="OrthoDB" id="10051522at2759"/>
<dbReference type="Gene3D" id="2.10.22.10">
    <property type="entry name" value="Antistasin, domain 1"/>
    <property type="match status" value="1"/>
</dbReference>
<dbReference type="FunFam" id="2.60.40.10:FF:003414">
    <property type="match status" value="1"/>
</dbReference>
<accession>A0A8J9ZIY7</accession>
<feature type="disulfide bond" evidence="3">
    <location>
        <begin position="347"/>
        <end position="393"/>
    </location>
</feature>
<dbReference type="FunFam" id="1.10.2000.10:FF:000037">
    <property type="match status" value="1"/>
</dbReference>
<feature type="compositionally biased region" description="Low complexity" evidence="4">
    <location>
        <begin position="540"/>
        <end position="558"/>
    </location>
</feature>
<dbReference type="InterPro" id="IPR003598">
    <property type="entry name" value="Ig_sub2"/>
</dbReference>
<dbReference type="GO" id="GO:0035567">
    <property type="term" value="P:non-canonical Wnt signaling pathway"/>
    <property type="evidence" value="ECO:0007669"/>
    <property type="project" value="TreeGrafter"/>
</dbReference>
<dbReference type="SMART" id="SM00409">
    <property type="entry name" value="IG"/>
    <property type="match status" value="2"/>
</dbReference>
<keyword evidence="9" id="KW-1185">Reference proteome</keyword>
<dbReference type="FunFam" id="1.10.2000.10:FF:000034">
    <property type="match status" value="1"/>
</dbReference>
<dbReference type="InterPro" id="IPR020067">
    <property type="entry name" value="Frizzled_dom"/>
</dbReference>
<dbReference type="Gene3D" id="1.10.2000.10">
    <property type="entry name" value="Frizzled cysteine-rich domain"/>
    <property type="match status" value="3"/>
</dbReference>
<evidence type="ECO:0000313" key="8">
    <source>
        <dbReference type="EMBL" id="CAH1255482.1"/>
    </source>
</evidence>
<feature type="domain" description="Ig-like" evidence="6">
    <location>
        <begin position="100"/>
        <end position="179"/>
    </location>
</feature>
<evidence type="ECO:0000313" key="9">
    <source>
        <dbReference type="Proteomes" id="UP000838412"/>
    </source>
</evidence>
<feature type="domain" description="FZ" evidence="5">
    <location>
        <begin position="13"/>
        <end position="78"/>
    </location>
</feature>
<feature type="domain" description="Ig-like" evidence="6">
    <location>
        <begin position="233"/>
        <end position="333"/>
    </location>
</feature>
<comment type="caution">
    <text evidence="3">Lacks conserved residue(s) required for the propagation of feature annotation.</text>
</comment>
<protein>
    <submittedName>
        <fullName evidence="8">FZD8 protein</fullName>
    </submittedName>
</protein>
<dbReference type="SUPFAM" id="SSF63501">
    <property type="entry name" value="Frizzled cysteine-rich domain"/>
    <property type="match status" value="3"/>
</dbReference>
<dbReference type="SUPFAM" id="SSF48726">
    <property type="entry name" value="Immunoglobulin"/>
    <property type="match status" value="2"/>
</dbReference>
<feature type="domain" description="FZ" evidence="5">
    <location>
        <begin position="334"/>
        <end position="533"/>
    </location>
</feature>
<dbReference type="PANTHER" id="PTHR11309:SF126">
    <property type="entry name" value="FRIZZLED-2"/>
    <property type="match status" value="1"/>
</dbReference>
<sequence length="872" mass="97698">MSFRGREDVLWYFLCNLYTPPYDAENSARAVIPPCRPLCETSRSDCARLMNKFGFPWPEQLDCSRFPMPGGSERCINRDRLVASTAVAAPPLTVQVKAPPTIQATFGDYIHARSGQTFHLDCIAEGNPKPSVMWRRKGTDEYLKNPLAFSKVDYTAEGSYECVASSSHFPETVKETYIDVKGAPEVDREGPHTVRAREGSSVTLTCRVTADPPTWFSSVSVNVSIILLTPGAPEVDREGPHTVRAREGSSVTLTCRVTSDPPAEYPAWFSNGREVRPEDGGLQGWEVIHETDQGKTRTTLFFGNVTRAHAAVYTCRATNKFGYAEQTFDMRIHDRSRRCDELTVPLCQGLPYNSTRLPNGLGHATQEEVGRELHQFWPLVEIECSPFFREFLCTLYATPCREDAPGSSCARCTPRRAERTPQGVPVHAVRPSVPRGRPWLSVNTSLFPGSSCARCTPLRAARTPLVKEFLCTLYAPPCREDAPDAVPPCREMCESSYSGCAVLMTQYGFKWPDVMNCSRFPSYYDVQQECTGWAPDLDWTPIPDTSPDTSSDTSEPSESIINAVQEDQEETVNVEQYALLGRALPTCEQLEDCNLDCEYGPKFDENQCPICECGDNPCKETSCGEYEVCALQPIQCLRPPCSPLPYCKPVPFSTNAERQIIHWLDLEPASKGPDSVDQLERFLQMLEEKNATILHAMKIPSSSFMAVVQVNSASTVDVVTALDQAQDGLMASVRSTLVVPYENYWQEVFGFRDQPLEEDHEELISTSTDTETSWHYFVDFILKRTDMPSGRLRDQLRMVKTLTQDGVLLGNYKNVGSNEVRWMMRIPGPLSLEKVLLRLPVVQHFRNDVEVKVSSYVPLAEYKSALQAARRP</sequence>
<dbReference type="GO" id="GO:0005886">
    <property type="term" value="C:plasma membrane"/>
    <property type="evidence" value="ECO:0007669"/>
    <property type="project" value="TreeGrafter"/>
</dbReference>
<feature type="disulfide bond" evidence="3">
    <location>
        <begin position="489"/>
        <end position="530"/>
    </location>
</feature>
<dbReference type="AlphaFoldDB" id="A0A8J9ZIY7"/>
<dbReference type="PROSITE" id="PS50835">
    <property type="entry name" value="IG_LIKE"/>
    <property type="match status" value="2"/>
</dbReference>
<name>A0A8J9ZIY7_BRALA</name>
<dbReference type="GO" id="GO:0017147">
    <property type="term" value="F:Wnt-protein binding"/>
    <property type="evidence" value="ECO:0007669"/>
    <property type="project" value="TreeGrafter"/>
</dbReference>
<dbReference type="GO" id="GO:0004867">
    <property type="term" value="F:serine-type endopeptidase inhibitor activity"/>
    <property type="evidence" value="ECO:0007669"/>
    <property type="project" value="InterPro"/>
</dbReference>
<evidence type="ECO:0000259" key="7">
    <source>
        <dbReference type="PROSITE" id="PS51252"/>
    </source>
</evidence>
<dbReference type="InterPro" id="IPR013783">
    <property type="entry name" value="Ig-like_fold"/>
</dbReference>
<evidence type="ECO:0000256" key="1">
    <source>
        <dbReference type="ARBA" id="ARBA00022473"/>
    </source>
</evidence>
<dbReference type="CDD" id="cd00096">
    <property type="entry name" value="Ig"/>
    <property type="match status" value="1"/>
</dbReference>
<evidence type="ECO:0000259" key="6">
    <source>
        <dbReference type="PROSITE" id="PS50835"/>
    </source>
</evidence>
<dbReference type="Gene3D" id="2.60.40.10">
    <property type="entry name" value="Immunoglobulins"/>
    <property type="match status" value="2"/>
</dbReference>
<dbReference type="InterPro" id="IPR003599">
    <property type="entry name" value="Ig_sub"/>
</dbReference>
<dbReference type="InterPro" id="IPR036179">
    <property type="entry name" value="Ig-like_dom_sf"/>
</dbReference>
<reference evidence="8" key="1">
    <citation type="submission" date="2022-01" db="EMBL/GenBank/DDBJ databases">
        <authorList>
            <person name="Braso-Vives M."/>
        </authorList>
    </citation>
    <scope>NUCLEOTIDE SEQUENCE</scope>
</reference>
<dbReference type="PROSITE" id="PS50038">
    <property type="entry name" value="FZ"/>
    <property type="match status" value="2"/>
</dbReference>
<dbReference type="Pfam" id="PF13927">
    <property type="entry name" value="Ig_3"/>
    <property type="match status" value="2"/>
</dbReference>
<dbReference type="Pfam" id="PF01392">
    <property type="entry name" value="Fz"/>
    <property type="match status" value="3"/>
</dbReference>
<feature type="region of interest" description="Disordered" evidence="4">
    <location>
        <begin position="536"/>
        <end position="558"/>
    </location>
</feature>
<feature type="disulfide bond" evidence="3">
    <location>
        <begin position="493"/>
        <end position="517"/>
    </location>
</feature>
<evidence type="ECO:0000259" key="5">
    <source>
        <dbReference type="PROSITE" id="PS50038"/>
    </source>
</evidence>
<feature type="disulfide bond" evidence="3">
    <location>
        <begin position="339"/>
        <end position="400"/>
    </location>
</feature>
<feature type="disulfide bond" evidence="3">
    <location>
        <begin position="39"/>
        <end position="63"/>
    </location>
</feature>
<dbReference type="InterPro" id="IPR004094">
    <property type="entry name" value="Antistasin-like"/>
</dbReference>
<organism evidence="8 9">
    <name type="scientific">Branchiostoma lanceolatum</name>
    <name type="common">Common lancelet</name>
    <name type="synonym">Amphioxus lanceolatum</name>
    <dbReference type="NCBI Taxonomy" id="7740"/>
    <lineage>
        <taxon>Eukaryota</taxon>
        <taxon>Metazoa</taxon>
        <taxon>Chordata</taxon>
        <taxon>Cephalochordata</taxon>
        <taxon>Leptocardii</taxon>
        <taxon>Amphioxiformes</taxon>
        <taxon>Branchiostomatidae</taxon>
        <taxon>Branchiostoma</taxon>
    </lineage>
</organism>
<dbReference type="InterPro" id="IPR015526">
    <property type="entry name" value="Frizzled/SFRP"/>
</dbReference>
<feature type="domain" description="Antistasin-like" evidence="7">
    <location>
        <begin position="587"/>
        <end position="613"/>
    </location>
</feature>
<dbReference type="EMBL" id="OV696687">
    <property type="protein sequence ID" value="CAH1255482.1"/>
    <property type="molecule type" value="Genomic_DNA"/>
</dbReference>
<evidence type="ECO:0000256" key="3">
    <source>
        <dbReference type="PROSITE-ProRule" id="PRU00090"/>
    </source>
</evidence>
<keyword evidence="2 3" id="KW-1015">Disulfide bond</keyword>
<dbReference type="GO" id="GO:0060070">
    <property type="term" value="P:canonical Wnt signaling pathway"/>
    <property type="evidence" value="ECO:0007669"/>
    <property type="project" value="TreeGrafter"/>
</dbReference>